<evidence type="ECO:0000313" key="2">
    <source>
        <dbReference type="Proteomes" id="UP001501791"/>
    </source>
</evidence>
<dbReference type="EMBL" id="BAAALY010000018">
    <property type="protein sequence ID" value="GAA1558850.1"/>
    <property type="molecule type" value="Genomic_DNA"/>
</dbReference>
<organism evidence="1 2">
    <name type="scientific">Brevibacterium picturae</name>
    <dbReference type="NCBI Taxonomy" id="260553"/>
    <lineage>
        <taxon>Bacteria</taxon>
        <taxon>Bacillati</taxon>
        <taxon>Actinomycetota</taxon>
        <taxon>Actinomycetes</taxon>
        <taxon>Micrococcales</taxon>
        <taxon>Brevibacteriaceae</taxon>
        <taxon>Brevibacterium</taxon>
    </lineage>
</organism>
<protein>
    <submittedName>
        <fullName evidence="1">Uncharacterized protein</fullName>
    </submittedName>
</protein>
<evidence type="ECO:0000313" key="1">
    <source>
        <dbReference type="EMBL" id="GAA1558850.1"/>
    </source>
</evidence>
<gene>
    <name evidence="1" type="ORF">GCM10009691_35980</name>
</gene>
<accession>A0ABP4NBR9</accession>
<dbReference type="Proteomes" id="UP001501791">
    <property type="component" value="Unassembled WGS sequence"/>
</dbReference>
<keyword evidence="2" id="KW-1185">Reference proteome</keyword>
<reference evidence="2" key="1">
    <citation type="journal article" date="2019" name="Int. J. Syst. Evol. Microbiol.">
        <title>The Global Catalogue of Microorganisms (GCM) 10K type strain sequencing project: providing services to taxonomists for standard genome sequencing and annotation.</title>
        <authorList>
            <consortium name="The Broad Institute Genomics Platform"/>
            <consortium name="The Broad Institute Genome Sequencing Center for Infectious Disease"/>
            <person name="Wu L."/>
            <person name="Ma J."/>
        </authorList>
    </citation>
    <scope>NUCLEOTIDE SEQUENCE [LARGE SCALE GENOMIC DNA]</scope>
    <source>
        <strain evidence="2">JCM 13319</strain>
    </source>
</reference>
<comment type="caution">
    <text evidence="1">The sequence shown here is derived from an EMBL/GenBank/DDBJ whole genome shotgun (WGS) entry which is preliminary data.</text>
</comment>
<proteinExistence type="predicted"/>
<dbReference type="RefSeq" id="WP_346037085.1">
    <property type="nucleotide sequence ID" value="NZ_BAAALY010000018.1"/>
</dbReference>
<name>A0ABP4NBR9_9MICO</name>
<sequence length="151" mass="15774">MVGDVGAFDEGTHAYTWRPDDSHGKLPKLDDRPLSAAEDISGHYAVGFFDLDVENGSQELWNLEKKTIEILPAQLDSAYAVNSSGHAAAGTQAGKAALVRNGEVTELPTLGGDSAIAYALSEQDVAAGQSEDEAGQGHAVVWTGCGVWTGC</sequence>